<dbReference type="EMBL" id="JASBNA010000006">
    <property type="protein sequence ID" value="KAK7691096.1"/>
    <property type="molecule type" value="Genomic_DNA"/>
</dbReference>
<keyword evidence="3" id="KW-0119">Carbohydrate metabolism</keyword>
<keyword evidence="5 10" id="KW-0732">Signal</keyword>
<sequence>MFDFLKRSSTLLLLSVAAQAIDQNCASFTFEANNTKLIASTFFEAGAHVNISTPFEVVDTDTLPAFCRVQLEITTNATANSTALAEVWLPGSTDWNGRFLTVGNGGFSGSVSVGDLAFMAVNQGFAGVSTNSGHSAPPNNGSWALGNDNAKIDFGWRAMHLSVLIGKEVVQKYYGRSHKKAYYIGCSEGGRQGLKEIQKFPDDFDGIVVGSPANWGSHLLSSLVRGSLNVLPTTSSRWIPENTWTNVIHPEALRQCDESKTESSAIPFYAASDQKRLLADKAKIQRRASQYPKLKLCTRSIPTTTRQTKHISLVAFTRDLKMAFPRDTTWDISRFDMDTILLADSVNPGQSNAISPDLRKFTDHKGKVLHYAGWAENLISAGNSLHYYETVNSFMRANTNLEMDDFYRLFMVPGMAHCSLGEGANAFGAVLQESMGMPPLAHDAKSDVLAALIQWVEDDVAPENITAVHYENNNATAGISFTRPICKYPASPRYISGDPNSAESFSCI</sequence>
<dbReference type="PANTHER" id="PTHR33938">
    <property type="entry name" value="FERULOYL ESTERASE B-RELATED"/>
    <property type="match status" value="1"/>
</dbReference>
<evidence type="ECO:0000256" key="9">
    <source>
        <dbReference type="ARBA" id="ARBA00034075"/>
    </source>
</evidence>
<keyword evidence="6 10" id="KW-0378">Hydrolase</keyword>
<keyword evidence="3" id="KW-0624">Polysaccharide degradation</keyword>
<keyword evidence="7" id="KW-0106">Calcium</keyword>
<dbReference type="EC" id="3.1.1.-" evidence="10"/>
<dbReference type="GO" id="GO:0030600">
    <property type="term" value="F:feruloyl esterase activity"/>
    <property type="evidence" value="ECO:0007669"/>
    <property type="project" value="UniProtKB-EC"/>
</dbReference>
<dbReference type="Pfam" id="PF07519">
    <property type="entry name" value="Tannase"/>
    <property type="match status" value="2"/>
</dbReference>
<evidence type="ECO:0000256" key="8">
    <source>
        <dbReference type="ARBA" id="ARBA00023157"/>
    </source>
</evidence>
<dbReference type="Proteomes" id="UP001385951">
    <property type="component" value="Unassembled WGS sequence"/>
</dbReference>
<evidence type="ECO:0000256" key="2">
    <source>
        <dbReference type="ARBA" id="ARBA00022487"/>
    </source>
</evidence>
<keyword evidence="12" id="KW-1185">Reference proteome</keyword>
<comment type="similarity">
    <text evidence="1 10">Belongs to the tannase family.</text>
</comment>
<evidence type="ECO:0000256" key="7">
    <source>
        <dbReference type="ARBA" id="ARBA00022837"/>
    </source>
</evidence>
<dbReference type="AlphaFoldDB" id="A0AAW0GNJ8"/>
<proteinExistence type="inferred from homology"/>
<evidence type="ECO:0000256" key="10">
    <source>
        <dbReference type="RuleBase" id="RU361238"/>
    </source>
</evidence>
<dbReference type="InterPro" id="IPR011118">
    <property type="entry name" value="Tannase/feruloyl_esterase"/>
</dbReference>
<evidence type="ECO:0000313" key="12">
    <source>
        <dbReference type="Proteomes" id="UP001385951"/>
    </source>
</evidence>
<accession>A0AAW0GNJ8</accession>
<evidence type="ECO:0000256" key="6">
    <source>
        <dbReference type="ARBA" id="ARBA00022801"/>
    </source>
</evidence>
<dbReference type="PANTHER" id="PTHR33938:SF15">
    <property type="entry name" value="FERULOYL ESTERASE B-RELATED"/>
    <property type="match status" value="1"/>
</dbReference>
<feature type="chain" id="PRO_5043107570" description="Carboxylic ester hydrolase" evidence="10">
    <location>
        <begin position="21"/>
        <end position="508"/>
    </location>
</feature>
<evidence type="ECO:0000313" key="11">
    <source>
        <dbReference type="EMBL" id="KAK7691096.1"/>
    </source>
</evidence>
<evidence type="ECO:0000256" key="3">
    <source>
        <dbReference type="ARBA" id="ARBA00022651"/>
    </source>
</evidence>
<evidence type="ECO:0000256" key="1">
    <source>
        <dbReference type="ARBA" id="ARBA00006249"/>
    </source>
</evidence>
<dbReference type="GO" id="GO:0046872">
    <property type="term" value="F:metal ion binding"/>
    <property type="evidence" value="ECO:0007669"/>
    <property type="project" value="UniProtKB-KW"/>
</dbReference>
<name>A0AAW0GNJ8_9APHY</name>
<dbReference type="GO" id="GO:0045493">
    <property type="term" value="P:xylan catabolic process"/>
    <property type="evidence" value="ECO:0007669"/>
    <property type="project" value="UniProtKB-KW"/>
</dbReference>
<organism evidence="11 12">
    <name type="scientific">Cerrena zonata</name>
    <dbReference type="NCBI Taxonomy" id="2478898"/>
    <lineage>
        <taxon>Eukaryota</taxon>
        <taxon>Fungi</taxon>
        <taxon>Dikarya</taxon>
        <taxon>Basidiomycota</taxon>
        <taxon>Agaricomycotina</taxon>
        <taxon>Agaricomycetes</taxon>
        <taxon>Polyporales</taxon>
        <taxon>Cerrenaceae</taxon>
        <taxon>Cerrena</taxon>
    </lineage>
</organism>
<reference evidence="11 12" key="1">
    <citation type="submission" date="2022-09" db="EMBL/GenBank/DDBJ databases">
        <authorList>
            <person name="Palmer J.M."/>
        </authorList>
    </citation>
    <scope>NUCLEOTIDE SEQUENCE [LARGE SCALE GENOMIC DNA]</scope>
    <source>
        <strain evidence="11 12">DSM 7382</strain>
    </source>
</reference>
<dbReference type="InterPro" id="IPR029058">
    <property type="entry name" value="AB_hydrolase_fold"/>
</dbReference>
<gene>
    <name evidence="11" type="ORF">QCA50_006199</name>
</gene>
<keyword evidence="2" id="KW-0719">Serine esterase</keyword>
<feature type="signal peptide" evidence="10">
    <location>
        <begin position="1"/>
        <end position="20"/>
    </location>
</feature>
<keyword evidence="4" id="KW-0479">Metal-binding</keyword>
<protein>
    <recommendedName>
        <fullName evidence="10">Carboxylic ester hydrolase</fullName>
        <ecNumber evidence="10">3.1.1.-</ecNumber>
    </recommendedName>
</protein>
<comment type="caution">
    <text evidence="11">The sequence shown here is derived from an EMBL/GenBank/DDBJ whole genome shotgun (WGS) entry which is preliminary data.</text>
</comment>
<keyword evidence="3" id="KW-0858">Xylan degradation</keyword>
<dbReference type="SUPFAM" id="SSF53474">
    <property type="entry name" value="alpha/beta-Hydrolases"/>
    <property type="match status" value="1"/>
</dbReference>
<evidence type="ECO:0000256" key="5">
    <source>
        <dbReference type="ARBA" id="ARBA00022729"/>
    </source>
</evidence>
<comment type="catalytic activity">
    <reaction evidence="9">
        <text>feruloyl-polysaccharide + H2O = ferulate + polysaccharide.</text>
        <dbReference type="EC" id="3.1.1.73"/>
    </reaction>
</comment>
<evidence type="ECO:0000256" key="4">
    <source>
        <dbReference type="ARBA" id="ARBA00022723"/>
    </source>
</evidence>
<keyword evidence="8" id="KW-1015">Disulfide bond</keyword>